<dbReference type="EMBL" id="JAEUBG010000781">
    <property type="protein sequence ID" value="KAH3687513.1"/>
    <property type="molecule type" value="Genomic_DNA"/>
</dbReference>
<protein>
    <submittedName>
        <fullName evidence="1">Uncharacterized protein</fullName>
    </submittedName>
</protein>
<proteinExistence type="predicted"/>
<reference evidence="1" key="1">
    <citation type="journal article" date="2021" name="Open Biol.">
        <title>Shared evolutionary footprints suggest mitochondrial oxidative damage underlies multiple complex I losses in fungi.</title>
        <authorList>
            <person name="Schikora-Tamarit M.A."/>
            <person name="Marcet-Houben M."/>
            <person name="Nosek J."/>
            <person name="Gabaldon T."/>
        </authorList>
    </citation>
    <scope>NUCLEOTIDE SEQUENCE</scope>
    <source>
        <strain evidence="1">CBS2887</strain>
    </source>
</reference>
<evidence type="ECO:0000313" key="1">
    <source>
        <dbReference type="EMBL" id="KAH3687513.1"/>
    </source>
</evidence>
<organism evidence="1 2">
    <name type="scientific">Wickerhamomyces pijperi</name>
    <name type="common">Yeast</name>
    <name type="synonym">Pichia pijperi</name>
    <dbReference type="NCBI Taxonomy" id="599730"/>
    <lineage>
        <taxon>Eukaryota</taxon>
        <taxon>Fungi</taxon>
        <taxon>Dikarya</taxon>
        <taxon>Ascomycota</taxon>
        <taxon>Saccharomycotina</taxon>
        <taxon>Saccharomycetes</taxon>
        <taxon>Phaffomycetales</taxon>
        <taxon>Wickerhamomycetaceae</taxon>
        <taxon>Wickerhamomyces</taxon>
    </lineage>
</organism>
<keyword evidence="2" id="KW-1185">Reference proteome</keyword>
<sequence>MFSKNFKSFSIFSEADSSTSTDTAATAATAAILMLLFGSSQNLLISSSIFSLISGDILAYPRRHCSNPLVLAHLQTQDSELVQDPVSLD</sequence>
<dbReference type="Proteomes" id="UP000774326">
    <property type="component" value="Unassembled WGS sequence"/>
</dbReference>
<evidence type="ECO:0000313" key="2">
    <source>
        <dbReference type="Proteomes" id="UP000774326"/>
    </source>
</evidence>
<name>A0A9P8TPU1_WICPI</name>
<dbReference type="AlphaFoldDB" id="A0A9P8TPU1"/>
<comment type="caution">
    <text evidence="1">The sequence shown here is derived from an EMBL/GenBank/DDBJ whole genome shotgun (WGS) entry which is preliminary data.</text>
</comment>
<reference evidence="1" key="2">
    <citation type="submission" date="2021-01" db="EMBL/GenBank/DDBJ databases">
        <authorList>
            <person name="Schikora-Tamarit M.A."/>
        </authorList>
    </citation>
    <scope>NUCLEOTIDE SEQUENCE</scope>
    <source>
        <strain evidence="1">CBS2887</strain>
    </source>
</reference>
<accession>A0A9P8TPU1</accession>
<gene>
    <name evidence="1" type="ORF">WICPIJ_001507</name>
</gene>